<dbReference type="InterPro" id="IPR003894">
    <property type="entry name" value="TAFH_NHR1"/>
</dbReference>
<evidence type="ECO:0000313" key="8">
    <source>
        <dbReference type="Proteomes" id="UP000887574"/>
    </source>
</evidence>
<keyword evidence="4" id="KW-0804">Transcription</keyword>
<name>A0A915CR97_9BILA</name>
<sequence length="441" mass="47343">MDAEASRTVAVVTPQTVDLEQRVVSASPTTATANRMAPTATLTGSDQAVQKCARFFRTLLQLSEKQQNNQEEVKRLVRDLVFGGLPPEDFTVSLQRALNSQAQSNLQPFLRQTLPALRKALQSGQQVIEGIGTAEDYAKDIAGGGDASNGQQHSINSTNTIFNNNNNFASTSNAQQPSTPLNNGRLESEDALDTSIDSVIHNNVVGTSTQQQQHQTIAIAAAPATAGPGVSETGGPSVLTRPQTSSINIQHIMSGTDVLEIISNAAETRFKALIAHLAVASEHRLEPLRLTPTTNKWTSRENSSEREALIRFSKSKGKDKDTMEKAKQVQKADKEAAMNREANAAAIAALGGSRGVKRPGSTNANNNPTHSSTAISNNPLQESAAAGLSVQCYRPRVKRVTMRDLQFVLRTDPFTTSSSLRHKIVLSRVGTSSSANDNLQQ</sequence>
<keyword evidence="5" id="KW-0539">Nucleus</keyword>
<evidence type="ECO:0000256" key="4">
    <source>
        <dbReference type="ARBA" id="ARBA00023163"/>
    </source>
</evidence>
<dbReference type="Proteomes" id="UP000887574">
    <property type="component" value="Unplaced"/>
</dbReference>
<comment type="similarity">
    <text evidence="2">Belongs to the TAF4 family.</text>
</comment>
<dbReference type="GO" id="GO:0003677">
    <property type="term" value="F:DNA binding"/>
    <property type="evidence" value="ECO:0007669"/>
    <property type="project" value="TreeGrafter"/>
</dbReference>
<dbReference type="InterPro" id="IPR037249">
    <property type="entry name" value="TAFH/NHR1_dom_sf"/>
</dbReference>
<comment type="subcellular location">
    <subcellularLocation>
        <location evidence="1">Nucleus</location>
    </subcellularLocation>
</comment>
<evidence type="ECO:0000256" key="2">
    <source>
        <dbReference type="ARBA" id="ARBA00006178"/>
    </source>
</evidence>
<evidence type="ECO:0000256" key="5">
    <source>
        <dbReference type="ARBA" id="ARBA00023242"/>
    </source>
</evidence>
<keyword evidence="3" id="KW-0805">Transcription regulation</keyword>
<feature type="domain" description="TAFH" evidence="7">
    <location>
        <begin position="46"/>
        <end position="140"/>
    </location>
</feature>
<dbReference type="GO" id="GO:0016251">
    <property type="term" value="F:RNA polymerase II general transcription initiation factor activity"/>
    <property type="evidence" value="ECO:0007669"/>
    <property type="project" value="TreeGrafter"/>
</dbReference>
<dbReference type="SUPFAM" id="SSF158553">
    <property type="entry name" value="TAFH domain-like"/>
    <property type="match status" value="1"/>
</dbReference>
<proteinExistence type="inferred from homology"/>
<evidence type="ECO:0000256" key="6">
    <source>
        <dbReference type="SAM" id="MobiDB-lite"/>
    </source>
</evidence>
<evidence type="ECO:0000259" key="7">
    <source>
        <dbReference type="PROSITE" id="PS51119"/>
    </source>
</evidence>
<feature type="region of interest" description="Disordered" evidence="6">
    <location>
        <begin position="353"/>
        <end position="377"/>
    </location>
</feature>
<feature type="compositionally biased region" description="Low complexity" evidence="6">
    <location>
        <begin position="154"/>
        <end position="174"/>
    </location>
</feature>
<evidence type="ECO:0000313" key="9">
    <source>
        <dbReference type="WBParaSite" id="jg11799"/>
    </source>
</evidence>
<evidence type="ECO:0000256" key="3">
    <source>
        <dbReference type="ARBA" id="ARBA00023015"/>
    </source>
</evidence>
<feature type="region of interest" description="Disordered" evidence="6">
    <location>
        <begin position="142"/>
        <end position="186"/>
    </location>
</feature>
<dbReference type="GO" id="GO:0005669">
    <property type="term" value="C:transcription factor TFIID complex"/>
    <property type="evidence" value="ECO:0007669"/>
    <property type="project" value="InterPro"/>
</dbReference>
<evidence type="ECO:0000256" key="1">
    <source>
        <dbReference type="ARBA" id="ARBA00004123"/>
    </source>
</evidence>
<dbReference type="InterPro" id="IPR007900">
    <property type="entry name" value="TAF4_C"/>
</dbReference>
<dbReference type="PROSITE" id="PS51119">
    <property type="entry name" value="TAFH"/>
    <property type="match status" value="1"/>
</dbReference>
<dbReference type="PANTHER" id="PTHR15138:SF14">
    <property type="entry name" value="TRANSCRIPTION INITIATION FACTOR TFIID SUBUNIT 4"/>
    <property type="match status" value="1"/>
</dbReference>
<organism evidence="8 9">
    <name type="scientific">Ditylenchus dipsaci</name>
    <dbReference type="NCBI Taxonomy" id="166011"/>
    <lineage>
        <taxon>Eukaryota</taxon>
        <taxon>Metazoa</taxon>
        <taxon>Ecdysozoa</taxon>
        <taxon>Nematoda</taxon>
        <taxon>Chromadorea</taxon>
        <taxon>Rhabditida</taxon>
        <taxon>Tylenchina</taxon>
        <taxon>Tylenchomorpha</taxon>
        <taxon>Sphaerularioidea</taxon>
        <taxon>Anguinidae</taxon>
        <taxon>Anguininae</taxon>
        <taxon>Ditylenchus</taxon>
    </lineage>
</organism>
<dbReference type="Pfam" id="PF05236">
    <property type="entry name" value="TAF4"/>
    <property type="match status" value="1"/>
</dbReference>
<dbReference type="AlphaFoldDB" id="A0A915CR97"/>
<dbReference type="InterPro" id="IPR045144">
    <property type="entry name" value="TAF4"/>
</dbReference>
<keyword evidence="8" id="KW-1185">Reference proteome</keyword>
<dbReference type="Pfam" id="PF07531">
    <property type="entry name" value="TAFH"/>
    <property type="match status" value="1"/>
</dbReference>
<dbReference type="PANTHER" id="PTHR15138">
    <property type="entry name" value="TRANSCRIPTION INITIATION FACTOR TFIID SUBUNIT 4"/>
    <property type="match status" value="1"/>
</dbReference>
<dbReference type="SMART" id="SM00549">
    <property type="entry name" value="TAFH"/>
    <property type="match status" value="1"/>
</dbReference>
<dbReference type="Gene3D" id="1.20.120.1110">
    <property type="entry name" value="TAFH/NHR1 domain"/>
    <property type="match status" value="1"/>
</dbReference>
<dbReference type="GO" id="GO:0006367">
    <property type="term" value="P:transcription initiation at RNA polymerase II promoter"/>
    <property type="evidence" value="ECO:0007669"/>
    <property type="project" value="TreeGrafter"/>
</dbReference>
<dbReference type="WBParaSite" id="jg11799">
    <property type="protein sequence ID" value="jg11799"/>
    <property type="gene ID" value="jg11799"/>
</dbReference>
<accession>A0A915CR97</accession>
<feature type="compositionally biased region" description="Polar residues" evidence="6">
    <location>
        <begin position="360"/>
        <end position="377"/>
    </location>
</feature>
<protein>
    <submittedName>
        <fullName evidence="9">TAFH domain-containing protein</fullName>
    </submittedName>
</protein>
<reference evidence="9" key="1">
    <citation type="submission" date="2022-11" db="UniProtKB">
        <authorList>
            <consortium name="WormBaseParasite"/>
        </authorList>
    </citation>
    <scope>IDENTIFICATION</scope>
</reference>